<dbReference type="OrthoDB" id="3210860at2"/>
<dbReference type="Pfam" id="PF11343">
    <property type="entry name" value="DUF3145"/>
    <property type="match status" value="1"/>
</dbReference>
<name>A0A4Q5IUC1_9ACTN</name>
<evidence type="ECO:0000313" key="2">
    <source>
        <dbReference type="Proteomes" id="UP000291189"/>
    </source>
</evidence>
<dbReference type="InterPro" id="IPR021491">
    <property type="entry name" value="DUF3145"/>
</dbReference>
<evidence type="ECO:0000313" key="1">
    <source>
        <dbReference type="EMBL" id="RYU09470.1"/>
    </source>
</evidence>
<protein>
    <submittedName>
        <fullName evidence="1">DUF3145 domain-containing protein</fullName>
    </submittedName>
</protein>
<organism evidence="1 2">
    <name type="scientific">Nocardioides iriomotensis</name>
    <dbReference type="NCBI Taxonomy" id="715784"/>
    <lineage>
        <taxon>Bacteria</taxon>
        <taxon>Bacillati</taxon>
        <taxon>Actinomycetota</taxon>
        <taxon>Actinomycetes</taxon>
        <taxon>Propionibacteriales</taxon>
        <taxon>Nocardioidaceae</taxon>
        <taxon>Nocardioides</taxon>
    </lineage>
</organism>
<dbReference type="EMBL" id="SDPU01000035">
    <property type="protein sequence ID" value="RYU09470.1"/>
    <property type="molecule type" value="Genomic_DNA"/>
</dbReference>
<sequence>MASQPHICDSQDFLDPRDRWGRRISTPDQQEAKVTTRTSTRGVLYVHSAPSALCPHIEWAVGGVLGSAVNLEWTPQSAQAGTYRAEFSWAGEAGTAASVASALRGWNHLRFEITEEPTAGTEGSRYSYTPDLGIYHAVTGLHGDIMIPEDRLKAAVVKAALGDTTLLLEIDKLLGKPWDDELETFRHAGDGAPVRWLHQVV</sequence>
<dbReference type="AlphaFoldDB" id="A0A4Q5IUC1"/>
<dbReference type="Proteomes" id="UP000291189">
    <property type="component" value="Unassembled WGS sequence"/>
</dbReference>
<accession>A0A4Q5IUC1</accession>
<comment type="caution">
    <text evidence="1">The sequence shown here is derived from an EMBL/GenBank/DDBJ whole genome shotgun (WGS) entry which is preliminary data.</text>
</comment>
<gene>
    <name evidence="1" type="ORF">ETU37_20645</name>
</gene>
<proteinExistence type="predicted"/>
<reference evidence="1 2" key="1">
    <citation type="submission" date="2019-01" db="EMBL/GenBank/DDBJ databases">
        <title>Nocardioides guangzhouensis sp. nov., an actinobacterium isolated from soil.</title>
        <authorList>
            <person name="Fu Y."/>
            <person name="Cai Y."/>
            <person name="Lin Z."/>
            <person name="Chen P."/>
        </authorList>
    </citation>
    <scope>NUCLEOTIDE SEQUENCE [LARGE SCALE GENOMIC DNA]</scope>
    <source>
        <strain evidence="1 2">NBRC 105384</strain>
    </source>
</reference>
<keyword evidence="2" id="KW-1185">Reference proteome</keyword>